<comment type="caution">
    <text evidence="4">The sequence shown here is derived from an EMBL/GenBank/DDBJ whole genome shotgun (WGS) entry which is preliminary data.</text>
</comment>
<feature type="domain" description="UPF0029" evidence="3">
    <location>
        <begin position="142"/>
        <end position="197"/>
    </location>
</feature>
<feature type="domain" description="Impact N-terminal" evidence="2">
    <location>
        <begin position="19"/>
        <end position="125"/>
    </location>
</feature>
<comment type="similarity">
    <text evidence="1">Belongs to the IMPACT family.</text>
</comment>
<dbReference type="InterPro" id="IPR020568">
    <property type="entry name" value="Ribosomal_Su5_D2-typ_SF"/>
</dbReference>
<evidence type="ECO:0000313" key="5">
    <source>
        <dbReference type="Proteomes" id="UP000246964"/>
    </source>
</evidence>
<evidence type="ECO:0000256" key="1">
    <source>
        <dbReference type="ARBA" id="ARBA00007665"/>
    </source>
</evidence>
<name>A0A317QBB4_9GAMM</name>
<dbReference type="InterPro" id="IPR035647">
    <property type="entry name" value="EFG_III/V"/>
</dbReference>
<accession>A0A317QBB4</accession>
<dbReference type="EMBL" id="QGTT01000005">
    <property type="protein sequence ID" value="PWW13723.1"/>
    <property type="molecule type" value="Genomic_DNA"/>
</dbReference>
<dbReference type="PANTHER" id="PTHR16301:SF20">
    <property type="entry name" value="IMPACT FAMILY MEMBER YIGZ"/>
    <property type="match status" value="1"/>
</dbReference>
<evidence type="ECO:0000313" key="4">
    <source>
        <dbReference type="EMBL" id="PWW13723.1"/>
    </source>
</evidence>
<gene>
    <name evidence="4" type="ORF">DET45_10569</name>
</gene>
<dbReference type="Gene3D" id="3.30.70.240">
    <property type="match status" value="1"/>
</dbReference>
<dbReference type="Proteomes" id="UP000246964">
    <property type="component" value="Unassembled WGS sequence"/>
</dbReference>
<dbReference type="GO" id="GO:0006446">
    <property type="term" value="P:regulation of translational initiation"/>
    <property type="evidence" value="ECO:0007669"/>
    <property type="project" value="TreeGrafter"/>
</dbReference>
<keyword evidence="5" id="KW-1185">Reference proteome</keyword>
<dbReference type="SUPFAM" id="SSF54211">
    <property type="entry name" value="Ribosomal protein S5 domain 2-like"/>
    <property type="match status" value="1"/>
</dbReference>
<dbReference type="SUPFAM" id="SSF54980">
    <property type="entry name" value="EF-G C-terminal domain-like"/>
    <property type="match status" value="1"/>
</dbReference>
<dbReference type="Gene3D" id="3.30.230.30">
    <property type="entry name" value="Impact, N-terminal domain"/>
    <property type="match status" value="1"/>
</dbReference>
<dbReference type="InterPro" id="IPR036956">
    <property type="entry name" value="Impact_N_sf"/>
</dbReference>
<dbReference type="Pfam" id="PF09186">
    <property type="entry name" value="DUF1949"/>
    <property type="match status" value="1"/>
</dbReference>
<sequence>MSANYLIPAQPMTHELVIKNSRFIAHAQLASSAAEVAAHLAWCKQQWPQASHYCTAALWGAPNNSQAYAMSDDGEPSGTAGKPMFQVLQTSGVGEISVVVVRYFGGVKLGTGGLQRAYSQAVAELMKVLPTAEKILRKSACLNYDYQHQSVVQHLLQRYQADIVEQEFTDTVRLRLAVVAASAAELATQLKNSTQGQLELIILKEAG</sequence>
<dbReference type="GO" id="GO:0005737">
    <property type="term" value="C:cytoplasm"/>
    <property type="evidence" value="ECO:0007669"/>
    <property type="project" value="TreeGrafter"/>
</dbReference>
<dbReference type="RefSeq" id="WP_110075701.1">
    <property type="nucleotide sequence ID" value="NZ_QGTT01000005.1"/>
</dbReference>
<dbReference type="InterPro" id="IPR023582">
    <property type="entry name" value="Impact"/>
</dbReference>
<dbReference type="GO" id="GO:0017111">
    <property type="term" value="F:ribonucleoside triphosphate phosphatase activity"/>
    <property type="evidence" value="ECO:0007669"/>
    <property type="project" value="UniProtKB-ARBA"/>
</dbReference>
<dbReference type="InterPro" id="IPR015796">
    <property type="entry name" value="Impact_YigZ-like"/>
</dbReference>
<dbReference type="GO" id="GO:0032561">
    <property type="term" value="F:guanyl ribonucleotide binding"/>
    <property type="evidence" value="ECO:0007669"/>
    <property type="project" value="UniProtKB-ARBA"/>
</dbReference>
<reference evidence="4 5" key="1">
    <citation type="submission" date="2018-05" db="EMBL/GenBank/DDBJ databases">
        <title>Freshwater and sediment microbial communities from various areas in North America, analyzing microbe dynamics in response to fracking.</title>
        <authorList>
            <person name="Lamendella R."/>
        </authorList>
    </citation>
    <scope>NUCLEOTIDE SEQUENCE [LARGE SCALE GENOMIC DNA]</scope>
    <source>
        <strain evidence="4 5">125B1</strain>
    </source>
</reference>
<dbReference type="OrthoDB" id="9813771at2"/>
<dbReference type="InterPro" id="IPR001498">
    <property type="entry name" value="Impact_N"/>
</dbReference>
<dbReference type="GO" id="GO:0043168">
    <property type="term" value="F:anion binding"/>
    <property type="evidence" value="ECO:0007669"/>
    <property type="project" value="UniProtKB-ARBA"/>
</dbReference>
<dbReference type="AlphaFoldDB" id="A0A317QBB4"/>
<dbReference type="Pfam" id="PF01205">
    <property type="entry name" value="Impact_N"/>
    <property type="match status" value="1"/>
</dbReference>
<proteinExistence type="inferred from homology"/>
<protein>
    <submittedName>
        <fullName evidence="4">Putative YigZ family protein</fullName>
    </submittedName>
</protein>
<evidence type="ECO:0000259" key="2">
    <source>
        <dbReference type="Pfam" id="PF01205"/>
    </source>
</evidence>
<dbReference type="InterPro" id="IPR015269">
    <property type="entry name" value="UPF0029_Impact_C"/>
</dbReference>
<evidence type="ECO:0000259" key="3">
    <source>
        <dbReference type="Pfam" id="PF09186"/>
    </source>
</evidence>
<dbReference type="NCBIfam" id="TIGR00257">
    <property type="entry name" value="IMPACT_YIGZ"/>
    <property type="match status" value="1"/>
</dbReference>
<dbReference type="PANTHER" id="PTHR16301">
    <property type="entry name" value="IMPACT-RELATED"/>
    <property type="match status" value="1"/>
</dbReference>
<organism evidence="4 5">
    <name type="scientific">Pseudidiomarina maritima</name>
    <dbReference type="NCBI Taxonomy" id="519453"/>
    <lineage>
        <taxon>Bacteria</taxon>
        <taxon>Pseudomonadati</taxon>
        <taxon>Pseudomonadota</taxon>
        <taxon>Gammaproteobacteria</taxon>
        <taxon>Alteromonadales</taxon>
        <taxon>Idiomarinaceae</taxon>
        <taxon>Pseudidiomarina</taxon>
    </lineage>
</organism>